<dbReference type="OMA" id="RHCVENS"/>
<feature type="compositionally biased region" description="Basic and acidic residues" evidence="11">
    <location>
        <begin position="553"/>
        <end position="591"/>
    </location>
</feature>
<dbReference type="EnsemblMetazoa" id="XM_030979350">
    <property type="protein sequence ID" value="XP_030835210"/>
    <property type="gene ID" value="LOC105443501"/>
</dbReference>
<dbReference type="PANTHER" id="PTHR11085:SF9">
    <property type="entry name" value="NAD-DEPENDENT PROTEIN DEACETYLASE SIRTUIN-1"/>
    <property type="match status" value="1"/>
</dbReference>
<evidence type="ECO:0000256" key="4">
    <source>
        <dbReference type="ARBA" id="ARBA00012928"/>
    </source>
</evidence>
<dbReference type="GO" id="GO:0045892">
    <property type="term" value="P:negative regulation of DNA-templated transcription"/>
    <property type="evidence" value="ECO:0000318"/>
    <property type="project" value="GO_Central"/>
</dbReference>
<dbReference type="Proteomes" id="UP000007110">
    <property type="component" value="Unassembled WGS sequence"/>
</dbReference>
<reference evidence="13" key="2">
    <citation type="submission" date="2021-01" db="UniProtKB">
        <authorList>
            <consortium name="EnsemblMetazoa"/>
        </authorList>
    </citation>
    <scope>IDENTIFICATION</scope>
</reference>
<keyword evidence="14" id="KW-1185">Reference proteome</keyword>
<evidence type="ECO:0000256" key="2">
    <source>
        <dbReference type="ARBA" id="ARBA00004123"/>
    </source>
</evidence>
<feature type="region of interest" description="Disordered" evidence="11">
    <location>
        <begin position="877"/>
        <end position="970"/>
    </location>
</feature>
<dbReference type="CDD" id="cd01408">
    <property type="entry name" value="SIRT1"/>
    <property type="match status" value="1"/>
</dbReference>
<keyword evidence="9" id="KW-0539">Nucleus</keyword>
<feature type="binding site" evidence="10">
    <location>
        <position position="315"/>
    </location>
    <ligand>
        <name>Zn(2+)</name>
        <dbReference type="ChEBI" id="CHEBI:29105"/>
    </ligand>
</feature>
<dbReference type="OrthoDB" id="424302at2759"/>
<dbReference type="InterPro" id="IPR050134">
    <property type="entry name" value="NAD-dep_sirtuin_deacylases"/>
</dbReference>
<dbReference type="Pfam" id="PF02146">
    <property type="entry name" value="SIR2"/>
    <property type="match status" value="1"/>
</dbReference>
<feature type="compositionally biased region" description="Polar residues" evidence="11">
    <location>
        <begin position="669"/>
        <end position="701"/>
    </location>
</feature>
<feature type="compositionally biased region" description="Low complexity" evidence="11">
    <location>
        <begin position="803"/>
        <end position="818"/>
    </location>
</feature>
<evidence type="ECO:0000256" key="1">
    <source>
        <dbReference type="ARBA" id="ARBA00001947"/>
    </source>
</evidence>
<sequence length="970" mass="105967">MAEKRKQEEAIDDLFFKRQCVENSDSLKDLNGEEGHVEQEVSDGPAPSWGSQASSSDSSSSSSSGHQPGGDSSSEGSITDSFDMGLGDIRPDSLAGPMGWLQKQMMSGTNPKSILMRIIPSGMTIPEEMDEFEMWSIIAEYLRSIDEPPPRQKLEQYNTFDDAIQLLKTCKNILVLTGAGVSVSCGIPDFRSRDGVYARLAVDFPDLPDPQAMFEISYFRKDPRPFYKFAKELFPGQFKPSTSHKFISQLEQHQKLLRNYTQNIDTLEQAAGIKGVIQCHGSFATATCTRCGLSVDSDAIRDDVFNQMIPICPQCGPDTPDMAVLKPDIVFFGEGLPNHFYDKLNDDKETADLLIVMGSSLKVRPVATIPSLLPKKVPQILINREPLPHLNFDIELLGDCDVIINEILHRLGDGWDHVCQSQQRLTETTHIPNGFKPKESQQARKAVLEEGETTVDQRPDPVLDEGETTVDQRPDPVLDEGETTVDQRPDPVLDEGETTVDQRSDPVLDEGETTVDQKPDPVLDEGETTVDQKPDPAGRIDQEESVSNPINVKSKEDTQHSLSSLKEEGQVSSGDDKNEGSKAGEGDDRLARSNSQDSPISTEGHVKQSCVERLRAPENQTSSEHHINGLTNEGKIHVDALPCSRSETNCSPSSNSDRLQSADEVENALASSEPQTSKTIPSESSQSHTAQDQTAQRNSAAEQYMLFQRTLDSIGNSSTGASSPDVKVGNDSESTQTHVASDCKEPSTDVKAEAEDLGLCVNETDRTNSQDDLNSEVGNVSSSSGSVVEHREQASPASDSEAKPSPSTSAAAKTPRATISTQLKESSFLFIPPMRYVFHGAEVFLSDDDNEIEHGLEGLNKDMDINDLHNELENGDLHNELENGDLHNHLHNGDDLPDLSEEDHSLAKEKAVSLDDLTPTVPSTDRETSQYGQSASKAQCVPETNGRDGSPFEAPSGETVHTHIDLPVTP</sequence>
<feature type="compositionally biased region" description="Basic and acidic residues" evidence="11">
    <location>
        <begin position="604"/>
        <end position="616"/>
    </location>
</feature>
<dbReference type="GO" id="GO:0005634">
    <property type="term" value="C:nucleus"/>
    <property type="evidence" value="ECO:0000318"/>
    <property type="project" value="GO_Central"/>
</dbReference>
<feature type="compositionally biased region" description="Polar residues" evidence="11">
    <location>
        <begin position="592"/>
        <end position="601"/>
    </location>
</feature>
<reference evidence="14" key="1">
    <citation type="submission" date="2015-02" db="EMBL/GenBank/DDBJ databases">
        <title>Genome sequencing for Strongylocentrotus purpuratus.</title>
        <authorList>
            <person name="Murali S."/>
            <person name="Liu Y."/>
            <person name="Vee V."/>
            <person name="English A."/>
            <person name="Wang M."/>
            <person name="Skinner E."/>
            <person name="Han Y."/>
            <person name="Muzny D.M."/>
            <person name="Worley K.C."/>
            <person name="Gibbs R.A."/>
        </authorList>
    </citation>
    <scope>NUCLEOTIDE SEQUENCE</scope>
</reference>
<organism evidence="13 14">
    <name type="scientific">Strongylocentrotus purpuratus</name>
    <name type="common">Purple sea urchin</name>
    <dbReference type="NCBI Taxonomy" id="7668"/>
    <lineage>
        <taxon>Eukaryota</taxon>
        <taxon>Metazoa</taxon>
        <taxon>Echinodermata</taxon>
        <taxon>Eleutherozoa</taxon>
        <taxon>Echinozoa</taxon>
        <taxon>Echinoidea</taxon>
        <taxon>Euechinoidea</taxon>
        <taxon>Echinacea</taxon>
        <taxon>Camarodonta</taxon>
        <taxon>Echinidea</taxon>
        <taxon>Strongylocentrotidae</taxon>
        <taxon>Strongylocentrotus</taxon>
    </lineage>
</organism>
<feature type="active site" description="Proton acceptor" evidence="10">
    <location>
        <position position="280"/>
    </location>
</feature>
<dbReference type="GO" id="GO:0005654">
    <property type="term" value="C:nucleoplasm"/>
    <property type="evidence" value="ECO:0000318"/>
    <property type="project" value="GO_Central"/>
</dbReference>
<dbReference type="InterPro" id="IPR003000">
    <property type="entry name" value="Sirtuin"/>
</dbReference>
<feature type="binding site" evidence="10">
    <location>
        <position position="291"/>
    </location>
    <ligand>
        <name>Zn(2+)</name>
        <dbReference type="ChEBI" id="CHEBI:29105"/>
    </ligand>
</feature>
<evidence type="ECO:0000256" key="5">
    <source>
        <dbReference type="ARBA" id="ARBA00022679"/>
    </source>
</evidence>
<feature type="compositionally biased region" description="Low complexity" evidence="11">
    <location>
        <begin position="44"/>
        <end position="74"/>
    </location>
</feature>
<feature type="compositionally biased region" description="Basic and acidic residues" evidence="11">
    <location>
        <begin position="530"/>
        <end position="542"/>
    </location>
</feature>
<evidence type="ECO:0000256" key="6">
    <source>
        <dbReference type="ARBA" id="ARBA00022723"/>
    </source>
</evidence>
<feature type="region of interest" description="Disordered" evidence="11">
    <location>
        <begin position="1"/>
        <end position="89"/>
    </location>
</feature>
<feature type="compositionally biased region" description="Polar residues" evidence="11">
    <location>
        <begin position="645"/>
        <end position="659"/>
    </location>
</feature>
<evidence type="ECO:0000313" key="13">
    <source>
        <dbReference type="EnsemblMetazoa" id="XP_030835210"/>
    </source>
</evidence>
<dbReference type="KEGG" id="spu:105443501"/>
<feature type="compositionally biased region" description="Basic and acidic residues" evidence="11">
    <location>
        <begin position="1"/>
        <end position="39"/>
    </location>
</feature>
<dbReference type="GO" id="GO:0005637">
    <property type="term" value="C:nuclear inner membrane"/>
    <property type="evidence" value="ECO:0000318"/>
    <property type="project" value="GO_Central"/>
</dbReference>
<feature type="binding site" evidence="10">
    <location>
        <position position="312"/>
    </location>
    <ligand>
        <name>Zn(2+)</name>
        <dbReference type="ChEBI" id="CHEBI:29105"/>
    </ligand>
</feature>
<evidence type="ECO:0000313" key="14">
    <source>
        <dbReference type="Proteomes" id="UP000007110"/>
    </source>
</evidence>
<dbReference type="InterPro" id="IPR026591">
    <property type="entry name" value="Sirtuin_cat_small_dom_sf"/>
</dbReference>
<dbReference type="AlphaFoldDB" id="A0A7M7NDM7"/>
<dbReference type="GO" id="GO:0031509">
    <property type="term" value="P:subtelomeric heterochromatin formation"/>
    <property type="evidence" value="ECO:0000318"/>
    <property type="project" value="GO_Central"/>
</dbReference>
<dbReference type="GO" id="GO:0046969">
    <property type="term" value="F:histone H3K9 deacetylase activity, NAD-dependent"/>
    <property type="evidence" value="ECO:0000318"/>
    <property type="project" value="GO_Central"/>
</dbReference>
<feature type="compositionally biased region" description="Basic and acidic residues" evidence="11">
    <location>
        <begin position="902"/>
        <end position="913"/>
    </location>
</feature>
<dbReference type="PANTHER" id="PTHR11085">
    <property type="entry name" value="NAD-DEPENDENT PROTEIN DEACYLASE SIRTUIN-5, MITOCHONDRIAL-RELATED"/>
    <property type="match status" value="1"/>
</dbReference>
<dbReference type="InParanoid" id="A0A7M7NDM7"/>
<comment type="similarity">
    <text evidence="3">Belongs to the sirtuin family. Class I subfamily.</text>
</comment>
<evidence type="ECO:0000256" key="7">
    <source>
        <dbReference type="ARBA" id="ARBA00022833"/>
    </source>
</evidence>
<dbReference type="GO" id="GO:0033553">
    <property type="term" value="C:rDNA heterochromatin"/>
    <property type="evidence" value="ECO:0000318"/>
    <property type="project" value="GO_Central"/>
</dbReference>
<dbReference type="EC" id="2.3.1.286" evidence="4"/>
<evidence type="ECO:0000256" key="8">
    <source>
        <dbReference type="ARBA" id="ARBA00023027"/>
    </source>
</evidence>
<dbReference type="GO" id="GO:0070403">
    <property type="term" value="F:NAD+ binding"/>
    <property type="evidence" value="ECO:0007669"/>
    <property type="project" value="InterPro"/>
</dbReference>
<feature type="domain" description="Deacetylase sirtuin-type" evidence="12">
    <location>
        <begin position="153"/>
        <end position="414"/>
    </location>
</feature>
<feature type="binding site" evidence="10">
    <location>
        <position position="288"/>
    </location>
    <ligand>
        <name>Zn(2+)</name>
        <dbReference type="ChEBI" id="CHEBI:29105"/>
    </ligand>
</feature>
<comment type="cofactor">
    <cofactor evidence="1">
        <name>Zn(2+)</name>
        <dbReference type="ChEBI" id="CHEBI:29105"/>
    </cofactor>
</comment>
<dbReference type="PROSITE" id="PS50305">
    <property type="entry name" value="SIRTUIN"/>
    <property type="match status" value="1"/>
</dbReference>
<evidence type="ECO:0000256" key="11">
    <source>
        <dbReference type="SAM" id="MobiDB-lite"/>
    </source>
</evidence>
<evidence type="ECO:0000259" key="12">
    <source>
        <dbReference type="PROSITE" id="PS50305"/>
    </source>
</evidence>
<dbReference type="GO" id="GO:0032041">
    <property type="term" value="F:histone H3K14 deacetylase activity, NAD-dependent"/>
    <property type="evidence" value="ECO:0000318"/>
    <property type="project" value="GO_Central"/>
</dbReference>
<comment type="subcellular location">
    <subcellularLocation>
        <location evidence="2">Nucleus</location>
    </subcellularLocation>
</comment>
<feature type="compositionally biased region" description="Low complexity" evidence="11">
    <location>
        <begin position="775"/>
        <end position="787"/>
    </location>
</feature>
<protein>
    <recommendedName>
        <fullName evidence="4">protein acetyllysine N-acetyltransferase</fullName>
        <ecNumber evidence="4">2.3.1.286</ecNumber>
    </recommendedName>
</protein>
<accession>A0A7M7NDM7</accession>
<dbReference type="FunFam" id="3.30.1600.10:FF:000013">
    <property type="entry name" value="NAD-dependent protein deacetylase sirtuin-1"/>
    <property type="match status" value="1"/>
</dbReference>
<dbReference type="SUPFAM" id="SSF52467">
    <property type="entry name" value="DHS-like NAD/FAD-binding domain"/>
    <property type="match status" value="1"/>
</dbReference>
<dbReference type="RefSeq" id="XP_030835210.1">
    <property type="nucleotide sequence ID" value="XM_030979350.1"/>
</dbReference>
<feature type="compositionally biased region" description="Basic and acidic residues" evidence="11">
    <location>
        <begin position="741"/>
        <end position="750"/>
    </location>
</feature>
<dbReference type="InterPro" id="IPR026590">
    <property type="entry name" value="Ssirtuin_cat_dom"/>
</dbReference>
<feature type="region of interest" description="Disordered" evidence="11">
    <location>
        <begin position="715"/>
        <end position="750"/>
    </location>
</feature>
<keyword evidence="7 10" id="KW-0862">Zinc</keyword>
<dbReference type="GO" id="GO:0046872">
    <property type="term" value="F:metal ion binding"/>
    <property type="evidence" value="ECO:0007669"/>
    <property type="project" value="UniProtKB-KW"/>
</dbReference>
<name>A0A7M7NDM7_STRPU</name>
<evidence type="ECO:0000256" key="9">
    <source>
        <dbReference type="ARBA" id="ARBA00023242"/>
    </source>
</evidence>
<dbReference type="GeneID" id="105443501"/>
<keyword evidence="6 10" id="KW-0479">Metal-binding</keyword>
<dbReference type="Gene3D" id="3.30.1600.10">
    <property type="entry name" value="SIR2/SIRT2 'Small Domain"/>
    <property type="match status" value="1"/>
</dbReference>
<proteinExistence type="inferred from homology"/>
<dbReference type="GO" id="GO:0006974">
    <property type="term" value="P:DNA damage response"/>
    <property type="evidence" value="ECO:0000318"/>
    <property type="project" value="GO_Central"/>
</dbReference>
<feature type="compositionally biased region" description="Basic and acidic residues" evidence="11">
    <location>
        <begin position="877"/>
        <end position="894"/>
    </location>
</feature>
<dbReference type="GO" id="GO:0003714">
    <property type="term" value="F:transcription corepressor activity"/>
    <property type="evidence" value="ECO:0000318"/>
    <property type="project" value="GO_Central"/>
</dbReference>
<feature type="region of interest" description="Disordered" evidence="11">
    <location>
        <begin position="765"/>
        <end position="818"/>
    </location>
</feature>
<evidence type="ECO:0000256" key="3">
    <source>
        <dbReference type="ARBA" id="ARBA00006924"/>
    </source>
</evidence>
<evidence type="ECO:0000256" key="10">
    <source>
        <dbReference type="PROSITE-ProRule" id="PRU00236"/>
    </source>
</evidence>
<keyword evidence="8" id="KW-0520">NAD</keyword>
<keyword evidence="5" id="KW-0808">Transferase</keyword>
<dbReference type="InterPro" id="IPR029035">
    <property type="entry name" value="DHS-like_NAD/FAD-binding_dom"/>
</dbReference>
<feature type="region of interest" description="Disordered" evidence="11">
    <location>
        <begin position="446"/>
        <end position="703"/>
    </location>
</feature>
<dbReference type="Gene3D" id="3.40.50.1220">
    <property type="entry name" value="TPP-binding domain"/>
    <property type="match status" value="1"/>
</dbReference>
<dbReference type="GO" id="GO:0046970">
    <property type="term" value="F:histone H4K16 deacetylase activity, NAD-dependent"/>
    <property type="evidence" value="ECO:0000318"/>
    <property type="project" value="GO_Central"/>
</dbReference>
<dbReference type="GO" id="GO:0000781">
    <property type="term" value="C:chromosome, telomeric region"/>
    <property type="evidence" value="ECO:0007669"/>
    <property type="project" value="GOC"/>
</dbReference>